<feature type="non-terminal residue" evidence="1">
    <location>
        <position position="188"/>
    </location>
</feature>
<name>A0AAV2QZD8_MEGNR</name>
<sequence>GNTPMWLRMKKKYPYTANLVPHLGVLPRLMALPIAWFYQGFPNFDHQEGSFWNYYPCKNQSISDFFPIKEKNNSLPLSWQDVERIKKNVVTLEKYICQNYSKILEELESDQMISRSIKNMIENFTPSPLNLTLVHEVIQSLKNVSTQMDKVDILKEFITVDNRTLIQEFLDAFNFRGSHISRDQIKNR</sequence>
<keyword evidence="2" id="KW-1185">Reference proteome</keyword>
<evidence type="ECO:0000313" key="1">
    <source>
        <dbReference type="EMBL" id="CAL4105440.1"/>
    </source>
</evidence>
<protein>
    <submittedName>
        <fullName evidence="1">Uncharacterized protein</fullName>
    </submittedName>
</protein>
<proteinExistence type="predicted"/>
<comment type="caution">
    <text evidence="1">The sequence shown here is derived from an EMBL/GenBank/DDBJ whole genome shotgun (WGS) entry which is preliminary data.</text>
</comment>
<dbReference type="AlphaFoldDB" id="A0AAV2QZD8"/>
<feature type="non-terminal residue" evidence="1">
    <location>
        <position position="1"/>
    </location>
</feature>
<evidence type="ECO:0000313" key="2">
    <source>
        <dbReference type="Proteomes" id="UP001497623"/>
    </source>
</evidence>
<dbReference type="EMBL" id="CAXKWB010012771">
    <property type="protein sequence ID" value="CAL4105440.1"/>
    <property type="molecule type" value="Genomic_DNA"/>
</dbReference>
<organism evidence="1 2">
    <name type="scientific">Meganyctiphanes norvegica</name>
    <name type="common">Northern krill</name>
    <name type="synonym">Thysanopoda norvegica</name>
    <dbReference type="NCBI Taxonomy" id="48144"/>
    <lineage>
        <taxon>Eukaryota</taxon>
        <taxon>Metazoa</taxon>
        <taxon>Ecdysozoa</taxon>
        <taxon>Arthropoda</taxon>
        <taxon>Crustacea</taxon>
        <taxon>Multicrustacea</taxon>
        <taxon>Malacostraca</taxon>
        <taxon>Eumalacostraca</taxon>
        <taxon>Eucarida</taxon>
        <taxon>Euphausiacea</taxon>
        <taxon>Euphausiidae</taxon>
        <taxon>Meganyctiphanes</taxon>
    </lineage>
</organism>
<gene>
    <name evidence="1" type="ORF">MNOR_LOCUS18091</name>
</gene>
<dbReference type="Proteomes" id="UP001497623">
    <property type="component" value="Unassembled WGS sequence"/>
</dbReference>
<reference evidence="1 2" key="1">
    <citation type="submission" date="2024-05" db="EMBL/GenBank/DDBJ databases">
        <authorList>
            <person name="Wallberg A."/>
        </authorList>
    </citation>
    <scope>NUCLEOTIDE SEQUENCE [LARGE SCALE GENOMIC DNA]</scope>
</reference>
<accession>A0AAV2QZD8</accession>